<evidence type="ECO:0000259" key="2">
    <source>
        <dbReference type="PROSITE" id="PS50948"/>
    </source>
</evidence>
<dbReference type="EMBL" id="JBGFUD010009345">
    <property type="protein sequence ID" value="MFH4982458.1"/>
    <property type="molecule type" value="Genomic_DNA"/>
</dbReference>
<feature type="region of interest" description="Disordered" evidence="1">
    <location>
        <begin position="125"/>
        <end position="146"/>
    </location>
</feature>
<reference evidence="3 4" key="1">
    <citation type="submission" date="2024-08" db="EMBL/GenBank/DDBJ databases">
        <title>Gnathostoma spinigerum genome.</title>
        <authorList>
            <person name="Gonzalez-Bertolin B."/>
            <person name="Monzon S."/>
            <person name="Zaballos A."/>
            <person name="Jimenez P."/>
            <person name="Dekumyoy P."/>
            <person name="Varona S."/>
            <person name="Cuesta I."/>
            <person name="Sumanam S."/>
            <person name="Adisakwattana P."/>
            <person name="Gasser R.B."/>
            <person name="Hernandez-Gonzalez A."/>
            <person name="Young N.D."/>
            <person name="Perteguer M.J."/>
        </authorList>
    </citation>
    <scope>NUCLEOTIDE SEQUENCE [LARGE SCALE GENOMIC DNA]</scope>
    <source>
        <strain evidence="3">AL3</strain>
        <tissue evidence="3">Liver</tissue>
    </source>
</reference>
<feature type="domain" description="Apple" evidence="2">
    <location>
        <begin position="395"/>
        <end position="486"/>
    </location>
</feature>
<evidence type="ECO:0000313" key="3">
    <source>
        <dbReference type="EMBL" id="MFH4982458.1"/>
    </source>
</evidence>
<feature type="region of interest" description="Disordered" evidence="1">
    <location>
        <begin position="242"/>
        <end position="261"/>
    </location>
</feature>
<dbReference type="Gene3D" id="3.50.4.10">
    <property type="entry name" value="Hepatocyte Growth Factor"/>
    <property type="match status" value="1"/>
</dbReference>
<name>A0ABD6ERJ1_9BILA</name>
<dbReference type="AlphaFoldDB" id="A0ABD6ERJ1"/>
<dbReference type="Proteomes" id="UP001608902">
    <property type="component" value="Unassembled WGS sequence"/>
</dbReference>
<dbReference type="InterPro" id="IPR003609">
    <property type="entry name" value="Pan_app"/>
</dbReference>
<sequence>MALKISAPAIFQVYYKLEWWMMKRQGLTSQSRNIFVRDPEGPSYRILRPESESDNVLLQEGQLSSESSESLQEFAAVRGQHLDRIDQSKWVGEAREERPQSILTMPKASDSLVGSPLSLHGVRNNIPIDGKPHQINGYHDKSGRDSRKYFERPANYVGRSSRHSSEYSHAISDKYQTHTPSYLMRHFRAPQTLSEAQTSVQIPIAVKPDTASSTSTEQLIQALINERENSLSGTKTQVTLSLTPEDHGESSPRTLSRISGYSPKVVDDSTQLRISGSKTIRRSRTMNTPFSIPSLLKSHKKKDIHEIGIADGQSPSKTIYYDTNGARTADDRSLMIDDAPVVEWNADFPAEILVANENSNNLILKAIPSIKMVSMKRHDEEDIEEKPSERTSDACGFNRHDIWLSMQDSVFQARTIQKNYTTTSMDTCRKKCDAITKAGRDCPAFTFQGSTHQCITYTSNVALINTLTLKAAPHDDPTIATKIKFCFSDQLQTFANCGQFVALRDEFLDVVPREDFVGIPGGYPGLQACIELCVLSPHFHCKSATFFSDIGRCILNAENGLMRPNSLKKHNDQHRIYFENGCNRFRTQHILAPTALQLLRVENKPNVKSNDGRLGIRRSILLSNNVRQ</sequence>
<dbReference type="SUPFAM" id="SSF57414">
    <property type="entry name" value="Hairpin loop containing domain-like"/>
    <property type="match status" value="2"/>
</dbReference>
<dbReference type="CDD" id="cd01099">
    <property type="entry name" value="PAN_AP_HGF"/>
    <property type="match status" value="1"/>
</dbReference>
<organism evidence="3 4">
    <name type="scientific">Gnathostoma spinigerum</name>
    <dbReference type="NCBI Taxonomy" id="75299"/>
    <lineage>
        <taxon>Eukaryota</taxon>
        <taxon>Metazoa</taxon>
        <taxon>Ecdysozoa</taxon>
        <taxon>Nematoda</taxon>
        <taxon>Chromadorea</taxon>
        <taxon>Rhabditida</taxon>
        <taxon>Spirurina</taxon>
        <taxon>Gnathostomatomorpha</taxon>
        <taxon>Gnathostomatoidea</taxon>
        <taxon>Gnathostomatidae</taxon>
        <taxon>Gnathostoma</taxon>
    </lineage>
</organism>
<protein>
    <recommendedName>
        <fullName evidence="2">Apple domain-containing protein</fullName>
    </recommendedName>
</protein>
<evidence type="ECO:0000313" key="4">
    <source>
        <dbReference type="Proteomes" id="UP001608902"/>
    </source>
</evidence>
<keyword evidence="4" id="KW-1185">Reference proteome</keyword>
<dbReference type="SMART" id="SM00473">
    <property type="entry name" value="PAN_AP"/>
    <property type="match status" value="2"/>
</dbReference>
<dbReference type="PROSITE" id="PS50948">
    <property type="entry name" value="PAN"/>
    <property type="match status" value="2"/>
</dbReference>
<accession>A0ABD6ERJ1</accession>
<comment type="caution">
    <text evidence="3">The sequence shown here is derived from an EMBL/GenBank/DDBJ whole genome shotgun (WGS) entry which is preliminary data.</text>
</comment>
<evidence type="ECO:0000256" key="1">
    <source>
        <dbReference type="SAM" id="MobiDB-lite"/>
    </source>
</evidence>
<dbReference type="Pfam" id="PF00024">
    <property type="entry name" value="PAN_1"/>
    <property type="match status" value="2"/>
</dbReference>
<gene>
    <name evidence="3" type="ORF">AB6A40_009167</name>
</gene>
<proteinExistence type="predicted"/>
<feature type="domain" description="Apple" evidence="2">
    <location>
        <begin position="497"/>
        <end position="582"/>
    </location>
</feature>